<accession>A0ABQ9E1M6</accession>
<dbReference type="PANTHER" id="PTHR24104:SF25">
    <property type="entry name" value="PROTEIN LIN-41"/>
    <property type="match status" value="1"/>
</dbReference>
<dbReference type="InterPro" id="IPR011042">
    <property type="entry name" value="6-blade_b-propeller_TolB-like"/>
</dbReference>
<keyword evidence="2" id="KW-1185">Reference proteome</keyword>
<dbReference type="EMBL" id="JARBDR010000923">
    <property type="protein sequence ID" value="KAJ8297611.1"/>
    <property type="molecule type" value="Genomic_DNA"/>
</dbReference>
<proteinExistence type="predicted"/>
<gene>
    <name evidence="1" type="ORF">KUTeg_024142</name>
</gene>
<sequence length="379" mass="42982">MIYEQEKRKIQEMKIMDSKTKEIQKILSENKDLLRSFKDNPETGINTILCIIKDIRQRRKKLASPVIIECTYPPVFVSSGKHDLPKMFGKLKLNMSYKDKSEYIPDGENRRKYLPAISTEVIAKIKPGGESIAISSLNNNESWCGNGCDLFLINTDGKVEITLKFANYIDGIAVSNTGEILFTESQGHHIKKYSSNGKVAIIANTLPYKTKGLCLTTEQDVLVCLYKGENDNKVVRMSLNGQIKQTIKYNKQNQSLFIDPTEVTENYNGDVCVVDNCNYVVVVNKDGQFKFKYPDFDSSTSIKPLCCYGIACDKLGNILLSDHKNNRIHQIDCDGNFLQFVLASEHGIEYPWGLSIDDEGKLWVCNETGDEVRVYKYRS</sequence>
<evidence type="ECO:0000313" key="1">
    <source>
        <dbReference type="EMBL" id="KAJ8297611.1"/>
    </source>
</evidence>
<evidence type="ECO:0000313" key="2">
    <source>
        <dbReference type="Proteomes" id="UP001217089"/>
    </source>
</evidence>
<evidence type="ECO:0008006" key="3">
    <source>
        <dbReference type="Google" id="ProtNLM"/>
    </source>
</evidence>
<dbReference type="InterPro" id="IPR050952">
    <property type="entry name" value="TRIM-NHL_E3_ligases"/>
</dbReference>
<dbReference type="Gene3D" id="2.120.10.30">
    <property type="entry name" value="TolB, C-terminal domain"/>
    <property type="match status" value="1"/>
</dbReference>
<reference evidence="1 2" key="1">
    <citation type="submission" date="2022-12" db="EMBL/GenBank/DDBJ databases">
        <title>Chromosome-level genome of Tegillarca granosa.</title>
        <authorList>
            <person name="Kim J."/>
        </authorList>
    </citation>
    <scope>NUCLEOTIDE SEQUENCE [LARGE SCALE GENOMIC DNA]</scope>
    <source>
        <strain evidence="1">Teg-2019</strain>
        <tissue evidence="1">Adductor muscle</tissue>
    </source>
</reference>
<comment type="caution">
    <text evidence="1">The sequence shown here is derived from an EMBL/GenBank/DDBJ whole genome shotgun (WGS) entry which is preliminary data.</text>
</comment>
<organism evidence="1 2">
    <name type="scientific">Tegillarca granosa</name>
    <name type="common">Malaysian cockle</name>
    <name type="synonym">Anadara granosa</name>
    <dbReference type="NCBI Taxonomy" id="220873"/>
    <lineage>
        <taxon>Eukaryota</taxon>
        <taxon>Metazoa</taxon>
        <taxon>Spiralia</taxon>
        <taxon>Lophotrochozoa</taxon>
        <taxon>Mollusca</taxon>
        <taxon>Bivalvia</taxon>
        <taxon>Autobranchia</taxon>
        <taxon>Pteriomorphia</taxon>
        <taxon>Arcoida</taxon>
        <taxon>Arcoidea</taxon>
        <taxon>Arcidae</taxon>
        <taxon>Tegillarca</taxon>
    </lineage>
</organism>
<protein>
    <recommendedName>
        <fullName evidence="3">Tripartite motif-containing protein 2</fullName>
    </recommendedName>
</protein>
<dbReference type="Proteomes" id="UP001217089">
    <property type="component" value="Unassembled WGS sequence"/>
</dbReference>
<dbReference type="PANTHER" id="PTHR24104">
    <property type="entry name" value="E3 UBIQUITIN-PROTEIN LIGASE NHLRC1-RELATED"/>
    <property type="match status" value="1"/>
</dbReference>
<name>A0ABQ9E1M6_TEGGR</name>
<dbReference type="SUPFAM" id="SSF63829">
    <property type="entry name" value="Calcium-dependent phosphotriesterase"/>
    <property type="match status" value="1"/>
</dbReference>